<proteinExistence type="predicted"/>
<dbReference type="SMART" id="SM00849">
    <property type="entry name" value="Lactamase_B"/>
    <property type="match status" value="1"/>
</dbReference>
<gene>
    <name evidence="3" type="ORF">CQA01_14590</name>
</gene>
<dbReference type="Pfam" id="PF00581">
    <property type="entry name" value="Rhodanese"/>
    <property type="match status" value="2"/>
</dbReference>
<dbReference type="InterPro" id="IPR051682">
    <property type="entry name" value="Mito_Persulfide_Diox"/>
</dbReference>
<dbReference type="SUPFAM" id="SSF56281">
    <property type="entry name" value="Metallo-hydrolase/oxidoreductase"/>
    <property type="match status" value="1"/>
</dbReference>
<dbReference type="SMART" id="SM00450">
    <property type="entry name" value="RHOD"/>
    <property type="match status" value="1"/>
</dbReference>
<dbReference type="Gene3D" id="3.40.250.10">
    <property type="entry name" value="Rhodanese-like domain"/>
    <property type="match status" value="2"/>
</dbReference>
<dbReference type="Proteomes" id="UP000321301">
    <property type="component" value="Unassembled WGS sequence"/>
</dbReference>
<evidence type="ECO:0000259" key="2">
    <source>
        <dbReference type="PROSITE" id="PS50206"/>
    </source>
</evidence>
<dbReference type="Pfam" id="PF00753">
    <property type="entry name" value="Lactamase_B"/>
    <property type="match status" value="1"/>
</dbReference>
<dbReference type="InterPro" id="IPR036866">
    <property type="entry name" value="RibonucZ/Hydroxyglut_hydro"/>
</dbReference>
<dbReference type="GO" id="GO:0050313">
    <property type="term" value="F:sulfur dioxygenase activity"/>
    <property type="evidence" value="ECO:0007669"/>
    <property type="project" value="InterPro"/>
</dbReference>
<dbReference type="InterPro" id="IPR001763">
    <property type="entry name" value="Rhodanese-like_dom"/>
</dbReference>
<dbReference type="EMBL" id="BJYV01000004">
    <property type="protein sequence ID" value="GEO20925.1"/>
    <property type="molecule type" value="Genomic_DNA"/>
</dbReference>
<keyword evidence="3" id="KW-0378">Hydrolase</keyword>
<keyword evidence="1" id="KW-0479">Metal-binding</keyword>
<evidence type="ECO:0000313" key="4">
    <source>
        <dbReference type="Proteomes" id="UP000321301"/>
    </source>
</evidence>
<dbReference type="RefSeq" id="WP_020892797.1">
    <property type="nucleotide sequence ID" value="NZ_BJYV01000004.1"/>
</dbReference>
<dbReference type="FunFam" id="3.40.250.10:FF:000049">
    <property type="entry name" value="Phage shock protein E"/>
    <property type="match status" value="1"/>
</dbReference>
<dbReference type="Gene3D" id="3.60.15.10">
    <property type="entry name" value="Ribonuclease Z/Hydroxyacylglutathione hydrolase-like"/>
    <property type="match status" value="1"/>
</dbReference>
<name>A0A512C9Q7_9BACT</name>
<sequence length="460" mass="51101">MFFERVYDKSLAQASYVIGCQAGGIAAVIDPKRDVDTYLKIAEENNFTITKIMETHIHADFLSGSRELAALTGAEMYLSDMGGEDWQYEFPHKKIIHGDHIMLGNLDFGVIATPGHTPESLSFLLTDKAATDAPVMVFTGDFVFVGDVGRPDLLEQAAGIKGSQEIGAAQMFDSLQKFQKNPEFVQIWPGHGAGSACGKALGAVPSSTIGYEKIRNWAFQLLEDEATFTKTLLEDQPEPPRYFAKMKELNKIERKLLTEVPEIKHLSIDMFMNKVIGQMPIIDTRSPEDFAKGYLKGSLNIENNNSIATWMGSFMDYDTPFALIAESNELEDLSRKLMRIGLDDAFGYISADELKTAVNSDLKTSTPIEKKEVQDKIFNHNAQIIDVRGASEFKKGHIEGAKNIFVGKLQQNLDEVSKDQPVIVHCLSGTRAAIAYSILEANGFENVFNYAGGWQDWQKN</sequence>
<keyword evidence="4" id="KW-1185">Reference proteome</keyword>
<dbReference type="GO" id="GO:0070813">
    <property type="term" value="P:hydrogen sulfide metabolic process"/>
    <property type="evidence" value="ECO:0007669"/>
    <property type="project" value="TreeGrafter"/>
</dbReference>
<dbReference type="PANTHER" id="PTHR43084:SF1">
    <property type="entry name" value="PERSULFIDE DIOXYGENASE ETHE1, MITOCHONDRIAL"/>
    <property type="match status" value="1"/>
</dbReference>
<accession>A0A512C9Q7</accession>
<evidence type="ECO:0000313" key="3">
    <source>
        <dbReference type="EMBL" id="GEO20925.1"/>
    </source>
</evidence>
<comment type="caution">
    <text evidence="3">The sequence shown here is derived from an EMBL/GenBank/DDBJ whole genome shotgun (WGS) entry which is preliminary data.</text>
</comment>
<reference evidence="3 4" key="1">
    <citation type="submission" date="2019-07" db="EMBL/GenBank/DDBJ databases">
        <title>Whole genome shotgun sequence of Cyclobacterium qasimii NBRC 106168.</title>
        <authorList>
            <person name="Hosoyama A."/>
            <person name="Uohara A."/>
            <person name="Ohji S."/>
            <person name="Ichikawa N."/>
        </authorList>
    </citation>
    <scope>NUCLEOTIDE SEQUENCE [LARGE SCALE GENOMIC DNA]</scope>
    <source>
        <strain evidence="3 4">NBRC 106168</strain>
    </source>
</reference>
<dbReference type="CDD" id="cd00158">
    <property type="entry name" value="RHOD"/>
    <property type="match status" value="1"/>
</dbReference>
<evidence type="ECO:0000256" key="1">
    <source>
        <dbReference type="ARBA" id="ARBA00022723"/>
    </source>
</evidence>
<dbReference type="PROSITE" id="PS50206">
    <property type="entry name" value="RHODANESE_3"/>
    <property type="match status" value="2"/>
</dbReference>
<dbReference type="AlphaFoldDB" id="A0A512C9Q7"/>
<dbReference type="GO" id="GO:0016787">
    <property type="term" value="F:hydrolase activity"/>
    <property type="evidence" value="ECO:0007669"/>
    <property type="project" value="UniProtKB-KW"/>
</dbReference>
<dbReference type="InterPro" id="IPR001279">
    <property type="entry name" value="Metallo-B-lactamas"/>
</dbReference>
<dbReference type="PANTHER" id="PTHR43084">
    <property type="entry name" value="PERSULFIDE DIOXYGENASE ETHE1"/>
    <property type="match status" value="1"/>
</dbReference>
<organism evidence="3 4">
    <name type="scientific">Cyclobacterium qasimii</name>
    <dbReference type="NCBI Taxonomy" id="1350429"/>
    <lineage>
        <taxon>Bacteria</taxon>
        <taxon>Pseudomonadati</taxon>
        <taxon>Bacteroidota</taxon>
        <taxon>Cytophagia</taxon>
        <taxon>Cytophagales</taxon>
        <taxon>Cyclobacteriaceae</taxon>
        <taxon>Cyclobacterium</taxon>
    </lineage>
</organism>
<dbReference type="FunFam" id="3.60.15.10:FF:000030">
    <property type="entry name" value="Metallo-beta-lactamase family protein"/>
    <property type="match status" value="1"/>
</dbReference>
<feature type="domain" description="Rhodanese" evidence="2">
    <location>
        <begin position="378"/>
        <end position="459"/>
    </location>
</feature>
<protein>
    <submittedName>
        <fullName evidence="3">MBL fold hydrolase</fullName>
    </submittedName>
</protein>
<feature type="domain" description="Rhodanese" evidence="2">
    <location>
        <begin position="275"/>
        <end position="301"/>
    </location>
</feature>
<dbReference type="SUPFAM" id="SSF52821">
    <property type="entry name" value="Rhodanese/Cell cycle control phosphatase"/>
    <property type="match status" value="2"/>
</dbReference>
<dbReference type="GO" id="GO:0006749">
    <property type="term" value="P:glutathione metabolic process"/>
    <property type="evidence" value="ECO:0007669"/>
    <property type="project" value="InterPro"/>
</dbReference>
<dbReference type="InterPro" id="IPR044528">
    <property type="entry name" value="POD-like_MBL-fold"/>
</dbReference>
<dbReference type="CDD" id="cd07724">
    <property type="entry name" value="POD-like_MBL-fold"/>
    <property type="match status" value="1"/>
</dbReference>
<dbReference type="GO" id="GO:0046872">
    <property type="term" value="F:metal ion binding"/>
    <property type="evidence" value="ECO:0007669"/>
    <property type="project" value="UniProtKB-KW"/>
</dbReference>
<dbReference type="InterPro" id="IPR036873">
    <property type="entry name" value="Rhodanese-like_dom_sf"/>
</dbReference>